<feature type="transmembrane region" description="Helical" evidence="9">
    <location>
        <begin position="100"/>
        <end position="122"/>
    </location>
</feature>
<keyword evidence="3" id="KW-0597">Phosphoprotein</keyword>
<keyword evidence="9" id="KW-0472">Membrane</keyword>
<feature type="transmembrane region" description="Helical" evidence="9">
    <location>
        <begin position="264"/>
        <end position="286"/>
    </location>
</feature>
<feature type="transmembrane region" description="Helical" evidence="9">
    <location>
        <begin position="6"/>
        <end position="27"/>
    </location>
</feature>
<comment type="catalytic activity">
    <reaction evidence="1">
        <text>ATP + protein L-histidine = ADP + protein N-phospho-L-histidine.</text>
        <dbReference type="EC" id="2.7.13.3"/>
    </reaction>
</comment>
<dbReference type="PANTHER" id="PTHR43065">
    <property type="entry name" value="SENSOR HISTIDINE KINASE"/>
    <property type="match status" value="1"/>
</dbReference>
<protein>
    <recommendedName>
        <fullName evidence="2">histidine kinase</fullName>
        <ecNumber evidence="2">2.7.13.3</ecNumber>
    </recommendedName>
</protein>
<dbReference type="NCBIfam" id="TIGR02916">
    <property type="entry name" value="PEP_his_kin"/>
    <property type="match status" value="1"/>
</dbReference>
<dbReference type="SUPFAM" id="SSF55781">
    <property type="entry name" value="GAF domain-like"/>
    <property type="match status" value="1"/>
</dbReference>
<keyword evidence="9" id="KW-1133">Transmembrane helix</keyword>
<evidence type="ECO:0000259" key="10">
    <source>
        <dbReference type="PROSITE" id="PS50109"/>
    </source>
</evidence>
<feature type="transmembrane region" description="Helical" evidence="9">
    <location>
        <begin position="137"/>
        <end position="156"/>
    </location>
</feature>
<dbReference type="GO" id="GO:0005524">
    <property type="term" value="F:ATP binding"/>
    <property type="evidence" value="ECO:0007669"/>
    <property type="project" value="UniProtKB-KW"/>
</dbReference>
<evidence type="ECO:0000256" key="6">
    <source>
        <dbReference type="ARBA" id="ARBA00022777"/>
    </source>
</evidence>
<name>A0A1D8K7A7_9GAMM</name>
<dbReference type="InterPro" id="IPR004358">
    <property type="entry name" value="Sig_transdc_His_kin-like_C"/>
</dbReference>
<dbReference type="EC" id="2.7.13.3" evidence="2"/>
<dbReference type="RefSeq" id="WP_070072424.1">
    <property type="nucleotide sequence ID" value="NZ_CP017448.1"/>
</dbReference>
<dbReference type="InterPro" id="IPR005467">
    <property type="entry name" value="His_kinase_dom"/>
</dbReference>
<keyword evidence="7" id="KW-0067">ATP-binding</keyword>
<evidence type="ECO:0000256" key="9">
    <source>
        <dbReference type="SAM" id="Phobius"/>
    </source>
</evidence>
<evidence type="ECO:0000256" key="2">
    <source>
        <dbReference type="ARBA" id="ARBA00012438"/>
    </source>
</evidence>
<evidence type="ECO:0000256" key="4">
    <source>
        <dbReference type="ARBA" id="ARBA00022679"/>
    </source>
</evidence>
<feature type="transmembrane region" description="Helical" evidence="9">
    <location>
        <begin position="198"/>
        <end position="219"/>
    </location>
</feature>
<evidence type="ECO:0000313" key="12">
    <source>
        <dbReference type="Proteomes" id="UP000095342"/>
    </source>
</evidence>
<dbReference type="GO" id="GO:0000160">
    <property type="term" value="P:phosphorelay signal transduction system"/>
    <property type="evidence" value="ECO:0007669"/>
    <property type="project" value="UniProtKB-KW"/>
</dbReference>
<organism evidence="11 12">
    <name type="scientific">Acidihalobacter aeolianus</name>
    <dbReference type="NCBI Taxonomy" id="2792603"/>
    <lineage>
        <taxon>Bacteria</taxon>
        <taxon>Pseudomonadati</taxon>
        <taxon>Pseudomonadota</taxon>
        <taxon>Gammaproteobacteria</taxon>
        <taxon>Chromatiales</taxon>
        <taxon>Ectothiorhodospiraceae</taxon>
        <taxon>Acidihalobacter</taxon>
    </lineage>
</organism>
<keyword evidence="8" id="KW-0902">Two-component regulatory system</keyword>
<dbReference type="InterPro" id="IPR003594">
    <property type="entry name" value="HATPase_dom"/>
</dbReference>
<evidence type="ECO:0000256" key="1">
    <source>
        <dbReference type="ARBA" id="ARBA00000085"/>
    </source>
</evidence>
<evidence type="ECO:0000313" key="11">
    <source>
        <dbReference type="EMBL" id="AOV16841.1"/>
    </source>
</evidence>
<keyword evidence="5" id="KW-0547">Nucleotide-binding</keyword>
<evidence type="ECO:0000256" key="5">
    <source>
        <dbReference type="ARBA" id="ARBA00022741"/>
    </source>
</evidence>
<dbReference type="EMBL" id="CP017448">
    <property type="protein sequence ID" value="AOV16841.1"/>
    <property type="molecule type" value="Genomic_DNA"/>
</dbReference>
<feature type="transmembrane region" description="Helical" evidence="9">
    <location>
        <begin position="239"/>
        <end position="258"/>
    </location>
</feature>
<evidence type="ECO:0000256" key="3">
    <source>
        <dbReference type="ARBA" id="ARBA00022553"/>
    </source>
</evidence>
<dbReference type="GO" id="GO:0004673">
    <property type="term" value="F:protein histidine kinase activity"/>
    <property type="evidence" value="ECO:0007669"/>
    <property type="project" value="UniProtKB-EC"/>
</dbReference>
<dbReference type="AlphaFoldDB" id="A0A1D8K7A7"/>
<accession>A0A1D8K7A7</accession>
<dbReference type="KEGG" id="aaeo:BJI67_07000"/>
<dbReference type="InterPro" id="IPR036890">
    <property type="entry name" value="HATPase_C_sf"/>
</dbReference>
<gene>
    <name evidence="11" type="ORF">BJI67_07000</name>
</gene>
<keyword evidence="4" id="KW-0808">Transferase</keyword>
<feature type="transmembrane region" description="Helical" evidence="9">
    <location>
        <begin position="65"/>
        <end position="88"/>
    </location>
</feature>
<evidence type="ECO:0000256" key="7">
    <source>
        <dbReference type="ARBA" id="ARBA00022840"/>
    </source>
</evidence>
<dbReference type="Pfam" id="PF02518">
    <property type="entry name" value="HATPase_c"/>
    <property type="match status" value="1"/>
</dbReference>
<dbReference type="Gene3D" id="3.30.450.40">
    <property type="match status" value="1"/>
</dbReference>
<feature type="transmembrane region" description="Helical" evidence="9">
    <location>
        <begin position="39"/>
        <end position="59"/>
    </location>
</feature>
<dbReference type="SMART" id="SM00387">
    <property type="entry name" value="HATPase_c"/>
    <property type="match status" value="1"/>
</dbReference>
<dbReference type="Gene3D" id="3.30.565.10">
    <property type="entry name" value="Histidine kinase-like ATPase, C-terminal domain"/>
    <property type="match status" value="1"/>
</dbReference>
<dbReference type="Proteomes" id="UP000095342">
    <property type="component" value="Chromosome"/>
</dbReference>
<feature type="domain" description="Histidine kinase" evidence="10">
    <location>
        <begin position="489"/>
        <end position="698"/>
    </location>
</feature>
<dbReference type="PANTHER" id="PTHR43065:SF10">
    <property type="entry name" value="PEROXIDE STRESS-ACTIVATED HISTIDINE KINASE MAK3"/>
    <property type="match status" value="1"/>
</dbReference>
<sequence>MHATDWITTTSYGIGGITFLVFGGVLIIANRKDHPLGSLLLWASLTSAIWMLLLAYWPHHPHTPLYIVTAAEALSNSAWLFLIGRLLVGYKSQSPWRQTPVWVAIAAPLIWFLATIATIYSSPSINTTSIFVNAQETFIPGGLTLAIIGLVMLEQIWRNVVPEDRWSLKYLCIGIGVQLTYNLLLYSEAMLYHDINSILWGARGAVFALTVPLLLISFFRNKKWPGSLLISRRIAFHSATLIAAGAYLLIVAGGGFYIRDFGGSWASFWETLFIAAASILLLSLMVSEQIRARIRVFLSKNFFTYKYDYREEWNRLTNLLYRHSSTNGLPYERVIQAAAEIVDSVGGALWTLQGSPPSYRLVASSNLHIPDQDGASFDTSFIAFMTSGDWIITADSSRSDHGKHPAGKPPAWLKHVQNWWLIIPLVLKPDLVGILILARPRIPRSLTWEDWDLLKTVGQQLAAYLSQYEANQSLSQSRQFQAVHQLSIFLMHDLKNLIAQQSLLVSNAAKHKHNPAFIDDMIATIEDSVQRMTQTLGQLQGRETVGLKRRVLVYEFVNKAVKNCEDRQPSPVLELDRKQIGTASSLSVMCDPLALVNVLVHMIRNAQDATPDTGSIRVKLVAKKNRITISVIDNGVGMTPQFIRERLFKPFDTTKSAKGMGIGAYQAQSFARQYGGDVEVESVPGYGTRFHLWLPEADETSMTSSEVST</sequence>
<keyword evidence="6" id="KW-0418">Kinase</keyword>
<keyword evidence="9" id="KW-0812">Transmembrane</keyword>
<dbReference type="InterPro" id="IPR014265">
    <property type="entry name" value="XrtA/PrsK"/>
</dbReference>
<proteinExistence type="predicted"/>
<evidence type="ECO:0000256" key="8">
    <source>
        <dbReference type="ARBA" id="ARBA00023012"/>
    </source>
</evidence>
<dbReference type="InterPro" id="IPR029016">
    <property type="entry name" value="GAF-like_dom_sf"/>
</dbReference>
<dbReference type="SUPFAM" id="SSF55874">
    <property type="entry name" value="ATPase domain of HSP90 chaperone/DNA topoisomerase II/histidine kinase"/>
    <property type="match status" value="1"/>
</dbReference>
<feature type="transmembrane region" description="Helical" evidence="9">
    <location>
        <begin position="168"/>
        <end position="186"/>
    </location>
</feature>
<keyword evidence="12" id="KW-1185">Reference proteome</keyword>
<reference evidence="11 12" key="1">
    <citation type="submission" date="2016-09" db="EMBL/GenBank/DDBJ databases">
        <title>Acidihalobacter prosperus V6 (DSM14174).</title>
        <authorList>
            <person name="Khaleque H.N."/>
            <person name="Ramsay J.P."/>
            <person name="Murphy R.J.T."/>
            <person name="Kaksonen A.H."/>
            <person name="Boxall N.J."/>
            <person name="Watkin E.L.J."/>
        </authorList>
    </citation>
    <scope>NUCLEOTIDE SEQUENCE [LARGE SCALE GENOMIC DNA]</scope>
    <source>
        <strain evidence="11 12">V6</strain>
    </source>
</reference>
<dbReference type="PRINTS" id="PR00344">
    <property type="entry name" value="BCTRLSENSOR"/>
</dbReference>
<dbReference type="PROSITE" id="PS50109">
    <property type="entry name" value="HIS_KIN"/>
    <property type="match status" value="1"/>
</dbReference>